<evidence type="ECO:0000313" key="6">
    <source>
        <dbReference type="Proteomes" id="UP000295124"/>
    </source>
</evidence>
<dbReference type="NCBIfam" id="NF033788">
    <property type="entry name" value="HTH_metalloreg"/>
    <property type="match status" value="1"/>
</dbReference>
<dbReference type="PANTHER" id="PTHR33154">
    <property type="entry name" value="TRANSCRIPTIONAL REGULATOR, ARSR FAMILY"/>
    <property type="match status" value="1"/>
</dbReference>
<dbReference type="Gene3D" id="1.10.10.10">
    <property type="entry name" value="Winged helix-like DNA-binding domain superfamily/Winged helix DNA-binding domain"/>
    <property type="match status" value="1"/>
</dbReference>
<evidence type="ECO:0000313" key="5">
    <source>
        <dbReference type="EMBL" id="TDD58049.1"/>
    </source>
</evidence>
<dbReference type="RefSeq" id="WP_132169948.1">
    <property type="nucleotide sequence ID" value="NZ_SMKX01000060.1"/>
</dbReference>
<dbReference type="GO" id="GO:0003700">
    <property type="term" value="F:DNA-binding transcription factor activity"/>
    <property type="evidence" value="ECO:0007669"/>
    <property type="project" value="InterPro"/>
</dbReference>
<dbReference type="GO" id="GO:0003677">
    <property type="term" value="F:DNA binding"/>
    <property type="evidence" value="ECO:0007669"/>
    <property type="project" value="UniProtKB-KW"/>
</dbReference>
<dbReference type="InterPro" id="IPR011991">
    <property type="entry name" value="ArsR-like_HTH"/>
</dbReference>
<protein>
    <submittedName>
        <fullName evidence="5">ArsR family transcriptional regulator</fullName>
    </submittedName>
</protein>
<dbReference type="PROSITE" id="PS50987">
    <property type="entry name" value="HTH_ARSR_2"/>
    <property type="match status" value="1"/>
</dbReference>
<dbReference type="AlphaFoldDB" id="A0A4R4ZKD3"/>
<dbReference type="SUPFAM" id="SSF46785">
    <property type="entry name" value="Winged helix' DNA-binding domain"/>
    <property type="match status" value="1"/>
</dbReference>
<keyword evidence="1" id="KW-0805">Transcription regulation</keyword>
<dbReference type="InterPro" id="IPR001845">
    <property type="entry name" value="HTH_ArsR_DNA-bd_dom"/>
</dbReference>
<dbReference type="EMBL" id="SMKX01000060">
    <property type="protein sequence ID" value="TDD58049.1"/>
    <property type="molecule type" value="Genomic_DNA"/>
</dbReference>
<gene>
    <name evidence="5" type="ORF">E1263_21065</name>
</gene>
<dbReference type="Pfam" id="PF01022">
    <property type="entry name" value="HTH_5"/>
    <property type="match status" value="1"/>
</dbReference>
<name>A0A4R4ZKD3_9ACTN</name>
<evidence type="ECO:0000256" key="3">
    <source>
        <dbReference type="ARBA" id="ARBA00023163"/>
    </source>
</evidence>
<dbReference type="InterPro" id="IPR036388">
    <property type="entry name" value="WH-like_DNA-bd_sf"/>
</dbReference>
<keyword evidence="3" id="KW-0804">Transcription</keyword>
<feature type="domain" description="HTH arsR-type" evidence="4">
    <location>
        <begin position="12"/>
        <end position="106"/>
    </location>
</feature>
<dbReference type="SMART" id="SM00418">
    <property type="entry name" value="HTH_ARSR"/>
    <property type="match status" value="1"/>
</dbReference>
<comment type="caution">
    <text evidence="5">The sequence shown here is derived from an EMBL/GenBank/DDBJ whole genome shotgun (WGS) entry which is preliminary data.</text>
</comment>
<evidence type="ECO:0000256" key="2">
    <source>
        <dbReference type="ARBA" id="ARBA00023125"/>
    </source>
</evidence>
<dbReference type="InterPro" id="IPR051081">
    <property type="entry name" value="HTH_MetalResp_TranReg"/>
</dbReference>
<accession>A0A4R4ZKD3</accession>
<keyword evidence="6" id="KW-1185">Reference proteome</keyword>
<proteinExistence type="predicted"/>
<keyword evidence="2" id="KW-0238">DNA-binding</keyword>
<dbReference type="PANTHER" id="PTHR33154:SF36">
    <property type="entry name" value="TRANSCRIPTIONAL REGULATOR"/>
    <property type="match status" value="1"/>
</dbReference>
<reference evidence="5 6" key="1">
    <citation type="submission" date="2019-03" db="EMBL/GenBank/DDBJ databases">
        <title>Draft genome sequences of novel Actinobacteria.</title>
        <authorList>
            <person name="Sahin N."/>
            <person name="Ay H."/>
            <person name="Saygin H."/>
        </authorList>
    </citation>
    <scope>NUCLEOTIDE SEQUENCE [LARGE SCALE GENOMIC DNA]</scope>
    <source>
        <strain evidence="5 6">JCM 13523</strain>
    </source>
</reference>
<dbReference type="InterPro" id="IPR036390">
    <property type="entry name" value="WH_DNA-bd_sf"/>
</dbReference>
<dbReference type="Proteomes" id="UP000295124">
    <property type="component" value="Unassembled WGS sequence"/>
</dbReference>
<dbReference type="OrthoDB" id="3401849at2"/>
<dbReference type="PRINTS" id="PR00778">
    <property type="entry name" value="HTHARSR"/>
</dbReference>
<evidence type="ECO:0000259" key="4">
    <source>
        <dbReference type="PROSITE" id="PS50987"/>
    </source>
</evidence>
<organism evidence="5 6">
    <name type="scientific">Kribbella antibiotica</name>
    <dbReference type="NCBI Taxonomy" id="190195"/>
    <lineage>
        <taxon>Bacteria</taxon>
        <taxon>Bacillati</taxon>
        <taxon>Actinomycetota</taxon>
        <taxon>Actinomycetes</taxon>
        <taxon>Propionibacteriales</taxon>
        <taxon>Kribbellaceae</taxon>
        <taxon>Kribbella</taxon>
    </lineage>
</organism>
<evidence type="ECO:0000256" key="1">
    <source>
        <dbReference type="ARBA" id="ARBA00023015"/>
    </source>
</evidence>
<dbReference type="CDD" id="cd00090">
    <property type="entry name" value="HTH_ARSR"/>
    <property type="match status" value="1"/>
</dbReference>
<sequence>MAMKAPVDVQIDESAALSVAACLFNGFSDGSRLAIVRHLALGEHRVVDLTEHLGLAQSTVSKHLACLRDCGLVESRPVGRASLFSLTHPEATLDLLSAAERLLDLTGDAVALCPNYGQAAQA</sequence>